<dbReference type="Proteomes" id="UP000074310">
    <property type="component" value="Unassembled WGS sequence"/>
</dbReference>
<dbReference type="AlphaFoldDB" id="A0A147I8I2"/>
<dbReference type="PATRIC" id="fig|869719.3.peg.3060"/>
<gene>
    <name evidence="2" type="ORF">NS334_02600</name>
</gene>
<evidence type="ECO:0000313" key="3">
    <source>
        <dbReference type="Proteomes" id="UP000074310"/>
    </source>
</evidence>
<feature type="region of interest" description="Disordered" evidence="1">
    <location>
        <begin position="47"/>
        <end position="91"/>
    </location>
</feature>
<evidence type="ECO:0000313" key="2">
    <source>
        <dbReference type="EMBL" id="KTT75522.1"/>
    </source>
</evidence>
<dbReference type="OrthoDB" id="7583897at2"/>
<keyword evidence="2" id="KW-0966">Cell projection</keyword>
<keyword evidence="3" id="KW-1185">Reference proteome</keyword>
<name>A0A147I8I2_9SPHN</name>
<organism evidence="2 3">
    <name type="scientific">Sphingomonas endophytica</name>
    <dbReference type="NCBI Taxonomy" id="869719"/>
    <lineage>
        <taxon>Bacteria</taxon>
        <taxon>Pseudomonadati</taxon>
        <taxon>Pseudomonadota</taxon>
        <taxon>Alphaproteobacteria</taxon>
        <taxon>Sphingomonadales</taxon>
        <taxon>Sphingomonadaceae</taxon>
        <taxon>Sphingomonas</taxon>
    </lineage>
</organism>
<keyword evidence="2" id="KW-0969">Cilium</keyword>
<proteinExistence type="predicted"/>
<evidence type="ECO:0000256" key="1">
    <source>
        <dbReference type="SAM" id="MobiDB-lite"/>
    </source>
</evidence>
<dbReference type="RefSeq" id="WP_058754417.1">
    <property type="nucleotide sequence ID" value="NZ_LDTB01000007.1"/>
</dbReference>
<reference evidence="2 3" key="1">
    <citation type="journal article" date="2016" name="Front. Microbiol.">
        <title>Genomic Resource of Rice Seed Associated Bacteria.</title>
        <authorList>
            <person name="Midha S."/>
            <person name="Bansal K."/>
            <person name="Sharma S."/>
            <person name="Kumar N."/>
            <person name="Patil P.P."/>
            <person name="Chaudhry V."/>
            <person name="Patil P.B."/>
        </authorList>
    </citation>
    <scope>NUCLEOTIDE SEQUENCE [LARGE SCALE GENOMIC DNA]</scope>
    <source>
        <strain evidence="2 3">NS334</strain>
    </source>
</reference>
<keyword evidence="2" id="KW-0282">Flagellum</keyword>
<sequence>MSEVDFVIGLPARADAAAVQHSRTRPDASAGFTPADLIARIEQAFGARSPAPGSEPTPGAAQATTAEADGGMPRHFSPADRDADPTAGWDMMDADAPIPACVEQVEAARIAGYHEGLADAAIAADAVVAQERALLEQIAAAMKAGGAIDRAALAEALRRTVTMLVTQMVGDIGVSAPLLAARVEAATDLLADASESAILRVHPDDVPLLEGRLPSTIFPVGDEQVARGSFVMEAASTIVEDGPAMWLDQLSVAIERAAVPAC</sequence>
<accession>A0A147I8I2</accession>
<dbReference type="EMBL" id="LDTB01000007">
    <property type="protein sequence ID" value="KTT75522.1"/>
    <property type="molecule type" value="Genomic_DNA"/>
</dbReference>
<comment type="caution">
    <text evidence="2">The sequence shown here is derived from an EMBL/GenBank/DDBJ whole genome shotgun (WGS) entry which is preliminary data.</text>
</comment>
<protein>
    <submittedName>
        <fullName evidence="2">Flagellar biosynthesis protein FliH</fullName>
    </submittedName>
</protein>